<keyword evidence="7" id="KW-1185">Reference proteome</keyword>
<reference evidence="8" key="2">
    <citation type="submission" date="2025-08" db="UniProtKB">
        <authorList>
            <consortium name="RefSeq"/>
        </authorList>
    </citation>
    <scope>IDENTIFICATION</scope>
    <source>
        <tissue evidence="8">Young leaves</tissue>
    </source>
</reference>
<dbReference type="Pfam" id="PF02181">
    <property type="entry name" value="FH2"/>
    <property type="match status" value="1"/>
</dbReference>
<dbReference type="AlphaFoldDB" id="A0A8B8J9E2"/>
<protein>
    <recommendedName>
        <fullName evidence="4">Formin-like protein</fullName>
    </recommendedName>
</protein>
<evidence type="ECO:0000256" key="1">
    <source>
        <dbReference type="ARBA" id="ARBA00004167"/>
    </source>
</evidence>
<feature type="compositionally biased region" description="Polar residues" evidence="5">
    <location>
        <begin position="122"/>
        <end position="139"/>
    </location>
</feature>
<evidence type="ECO:0000256" key="2">
    <source>
        <dbReference type="ARBA" id="ARBA00022729"/>
    </source>
</evidence>
<evidence type="ECO:0000256" key="3">
    <source>
        <dbReference type="ARBA" id="ARBA00025793"/>
    </source>
</evidence>
<feature type="compositionally biased region" description="Basic and acidic residues" evidence="5">
    <location>
        <begin position="461"/>
        <end position="473"/>
    </location>
</feature>
<dbReference type="PANTHER" id="PTHR23213">
    <property type="entry name" value="FORMIN-RELATED"/>
    <property type="match status" value="1"/>
</dbReference>
<organism evidence="7 8">
    <name type="scientific">Phoenix dactylifera</name>
    <name type="common">Date palm</name>
    <dbReference type="NCBI Taxonomy" id="42345"/>
    <lineage>
        <taxon>Eukaryota</taxon>
        <taxon>Viridiplantae</taxon>
        <taxon>Streptophyta</taxon>
        <taxon>Embryophyta</taxon>
        <taxon>Tracheophyta</taxon>
        <taxon>Spermatophyta</taxon>
        <taxon>Magnoliopsida</taxon>
        <taxon>Liliopsida</taxon>
        <taxon>Arecaceae</taxon>
        <taxon>Coryphoideae</taxon>
        <taxon>Phoeniceae</taxon>
        <taxon>Phoenix</taxon>
    </lineage>
</organism>
<dbReference type="InterPro" id="IPR027643">
    <property type="entry name" value="Formin-like_plant"/>
</dbReference>
<gene>
    <name evidence="8" type="primary">LOC103715331</name>
</gene>
<dbReference type="InterPro" id="IPR015425">
    <property type="entry name" value="FH2_Formin"/>
</dbReference>
<reference evidence="7" key="1">
    <citation type="journal article" date="2019" name="Nat. Commun.">
        <title>Genome-wide association mapping of date palm fruit traits.</title>
        <authorList>
            <person name="Hazzouri K.M."/>
            <person name="Gros-Balthazard M."/>
            <person name="Flowers J.M."/>
            <person name="Copetti D."/>
            <person name="Lemansour A."/>
            <person name="Lebrun M."/>
            <person name="Masmoudi K."/>
            <person name="Ferrand S."/>
            <person name="Dhar M.I."/>
            <person name="Fresquez Z.A."/>
            <person name="Rosas U."/>
            <person name="Zhang J."/>
            <person name="Talag J."/>
            <person name="Lee S."/>
            <person name="Kudrna D."/>
            <person name="Powell R.F."/>
            <person name="Leitch I.J."/>
            <person name="Krueger R.R."/>
            <person name="Wing R.A."/>
            <person name="Amiri K.M.A."/>
            <person name="Purugganan M.D."/>
        </authorList>
    </citation>
    <scope>NUCLEOTIDE SEQUENCE [LARGE SCALE GENOMIC DNA]</scope>
    <source>
        <strain evidence="7">cv. Khalas</strain>
    </source>
</reference>
<proteinExistence type="inferred from homology"/>
<dbReference type="SMART" id="SM00498">
    <property type="entry name" value="FH2"/>
    <property type="match status" value="1"/>
</dbReference>
<name>A0A8B8J9E2_PHODC</name>
<feature type="region of interest" description="Disordered" evidence="5">
    <location>
        <begin position="11"/>
        <end position="210"/>
    </location>
</feature>
<dbReference type="GO" id="GO:0045010">
    <property type="term" value="P:actin nucleation"/>
    <property type="evidence" value="ECO:0007669"/>
    <property type="project" value="InterPro"/>
</dbReference>
<feature type="compositionally biased region" description="Polar residues" evidence="5">
    <location>
        <begin position="181"/>
        <end position="199"/>
    </location>
</feature>
<feature type="compositionally biased region" description="Low complexity" evidence="5">
    <location>
        <begin position="105"/>
        <end position="117"/>
    </location>
</feature>
<feature type="compositionally biased region" description="Polar residues" evidence="5">
    <location>
        <begin position="42"/>
        <end position="75"/>
    </location>
</feature>
<evidence type="ECO:0000313" key="8">
    <source>
        <dbReference type="RefSeq" id="XP_026663581.2"/>
    </source>
</evidence>
<dbReference type="RefSeq" id="XP_026663581.2">
    <property type="nucleotide sequence ID" value="XM_026807780.2"/>
</dbReference>
<dbReference type="SUPFAM" id="SSF101447">
    <property type="entry name" value="Formin homology 2 domain (FH2 domain)"/>
    <property type="match status" value="1"/>
</dbReference>
<feature type="region of interest" description="Disordered" evidence="5">
    <location>
        <begin position="453"/>
        <end position="473"/>
    </location>
</feature>
<accession>A0A8B8J9E2</accession>
<feature type="domain" description="FH2" evidence="6">
    <location>
        <begin position="200"/>
        <end position="622"/>
    </location>
</feature>
<dbReference type="PANTHER" id="PTHR23213:SF177">
    <property type="entry name" value="FORMIN-LIKE PROTEIN 11"/>
    <property type="match status" value="1"/>
</dbReference>
<dbReference type="Proteomes" id="UP000228380">
    <property type="component" value="Chromosome 8"/>
</dbReference>
<feature type="compositionally biased region" description="Pro residues" evidence="5">
    <location>
        <begin position="163"/>
        <end position="177"/>
    </location>
</feature>
<dbReference type="GeneID" id="103715331"/>
<dbReference type="PROSITE" id="PS51444">
    <property type="entry name" value="FH2"/>
    <property type="match status" value="1"/>
</dbReference>
<dbReference type="InterPro" id="IPR042201">
    <property type="entry name" value="FH2_Formin_sf"/>
</dbReference>
<sequence>MLFSFIKWFSPTKSPVPTKSHDRTHSTPSSPSANLEGKKFQATPSSSNIEDQRSFFSSLSSQPLVVHSMQQSSLQNHKHSSEPDISSSPSKLAMLSALKGTKKASIPPSSPNNILSSHHTGKTTQSSSVPSETNANGNTPKPPPPPTPPSKPPAVPKIGNSSLPPPPPLPPPKPPSFPKGCNSSLPPQRSSFPVEQTTPVGKDGAPLPKLKPLHWDKVRATSDCSMVWDKIRSSSFELDEQMIESLFGYNVQSCAKNEEAKSKTSSPSKHVMEHKRLQNITILMKAVNATVEQVCDALIQGRGLCVQKLEALVKMTPTKDEQEKISNYDGDIDELGPAEKFVKVVLCIPFAFSRIEVMLYRETFEDEVSHLRKSFAMLEEACKELRSSMLFLRLLEAVLKTGNRMNVGTIRGGARAFKLDALLKLADVKGTDGKTTLLHFVVQEMIRSEGVSAMETATQKTKQEKNKLKTAEEREEVYREMGLELVSGLSTELCNVKKTASIDLDVLISSVSNLSHGMEQLKHLVEVNLSSDDRSGSFVHSMKSFMNHAEKIIQELKSDENRVLLHVREITEYYHGDVSKDEANPLRIFVIVRDFLGMLDRVCRELRSSKTRQGVNPVVPFR</sequence>
<dbReference type="GO" id="GO:0051015">
    <property type="term" value="F:actin filament binding"/>
    <property type="evidence" value="ECO:0007669"/>
    <property type="project" value="InterPro"/>
</dbReference>
<keyword evidence="2" id="KW-0732">Signal</keyword>
<evidence type="ECO:0000256" key="5">
    <source>
        <dbReference type="SAM" id="MobiDB-lite"/>
    </source>
</evidence>
<feature type="compositionally biased region" description="Pro residues" evidence="5">
    <location>
        <begin position="140"/>
        <end position="155"/>
    </location>
</feature>
<evidence type="ECO:0000256" key="4">
    <source>
        <dbReference type="RuleBase" id="RU361260"/>
    </source>
</evidence>
<evidence type="ECO:0000313" key="7">
    <source>
        <dbReference type="Proteomes" id="UP000228380"/>
    </source>
</evidence>
<dbReference type="GO" id="GO:0016020">
    <property type="term" value="C:membrane"/>
    <property type="evidence" value="ECO:0007669"/>
    <property type="project" value="UniProtKB-SubCell"/>
</dbReference>
<comment type="subcellular location">
    <subcellularLocation>
        <location evidence="1">Membrane</location>
        <topology evidence="1">Single-pass membrane protein</topology>
    </subcellularLocation>
</comment>
<evidence type="ECO:0000259" key="6">
    <source>
        <dbReference type="PROSITE" id="PS51444"/>
    </source>
</evidence>
<comment type="similarity">
    <text evidence="3">Belongs to the formin-like family. Class-I subfamily.</text>
</comment>
<dbReference type="Gene3D" id="1.20.58.2220">
    <property type="entry name" value="Formin, FH2 domain"/>
    <property type="match status" value="1"/>
</dbReference>